<dbReference type="Gene3D" id="1.10.510.10">
    <property type="entry name" value="Transferase(Phosphotransferase) domain 1"/>
    <property type="match status" value="1"/>
</dbReference>
<keyword evidence="11" id="KW-1185">Reference proteome</keyword>
<feature type="domain" description="Protein kinase" evidence="9">
    <location>
        <begin position="1"/>
        <end position="147"/>
    </location>
</feature>
<evidence type="ECO:0000256" key="3">
    <source>
        <dbReference type="ARBA" id="ARBA00022679"/>
    </source>
</evidence>
<keyword evidence="3" id="KW-0808">Transferase</keyword>
<sequence length="165" mass="18375">MIVTFQGLVKLADFGVATKLTEADVNTHSVVGTPYWMAPEVIEMSGVCAASDIWSVGCTVIELLTCVPPYYDLQPMPALFRIVQDEHPPIPDGLSADITDFLRQCFKKVKFSYCDFISAELVCIIMLPCNDARLRPDAKTLLSHPWIQNYRRILQPSLSPSGAIR</sequence>
<dbReference type="GO" id="GO:0005737">
    <property type="term" value="C:cytoplasm"/>
    <property type="evidence" value="ECO:0007669"/>
    <property type="project" value="TreeGrafter"/>
</dbReference>
<dbReference type="AlphaFoldDB" id="A0A9Q1JV82"/>
<dbReference type="SMART" id="SM00220">
    <property type="entry name" value="S_TKc"/>
    <property type="match status" value="1"/>
</dbReference>
<gene>
    <name evidence="10" type="ORF">Cgig2_013654</name>
</gene>
<keyword evidence="5" id="KW-0418">Kinase</keyword>
<accession>A0A9Q1JV82</accession>
<evidence type="ECO:0000256" key="6">
    <source>
        <dbReference type="ARBA" id="ARBA00022840"/>
    </source>
</evidence>
<keyword evidence="2" id="KW-0723">Serine/threonine-protein kinase</keyword>
<dbReference type="SUPFAM" id="SSF56112">
    <property type="entry name" value="Protein kinase-like (PK-like)"/>
    <property type="match status" value="1"/>
</dbReference>
<proteinExistence type="predicted"/>
<comment type="caution">
    <text evidence="10">The sequence shown here is derived from an EMBL/GenBank/DDBJ whole genome shotgun (WGS) entry which is preliminary data.</text>
</comment>
<dbReference type="OrthoDB" id="266718at2759"/>
<evidence type="ECO:0000256" key="2">
    <source>
        <dbReference type="ARBA" id="ARBA00022527"/>
    </source>
</evidence>
<dbReference type="InterPro" id="IPR011009">
    <property type="entry name" value="Kinase-like_dom_sf"/>
</dbReference>
<dbReference type="InterPro" id="IPR000719">
    <property type="entry name" value="Prot_kinase_dom"/>
</dbReference>
<dbReference type="EMBL" id="JAKOGI010000655">
    <property type="protein sequence ID" value="KAJ8431906.1"/>
    <property type="molecule type" value="Genomic_DNA"/>
</dbReference>
<keyword evidence="4" id="KW-0547">Nucleotide-binding</keyword>
<keyword evidence="6" id="KW-0067">ATP-binding</keyword>
<dbReference type="Pfam" id="PF00069">
    <property type="entry name" value="Pkinase"/>
    <property type="match status" value="1"/>
</dbReference>
<evidence type="ECO:0000313" key="10">
    <source>
        <dbReference type="EMBL" id="KAJ8431906.1"/>
    </source>
</evidence>
<dbReference type="GO" id="GO:0004674">
    <property type="term" value="F:protein serine/threonine kinase activity"/>
    <property type="evidence" value="ECO:0007669"/>
    <property type="project" value="UniProtKB-KW"/>
</dbReference>
<evidence type="ECO:0000256" key="8">
    <source>
        <dbReference type="ARBA" id="ARBA00048679"/>
    </source>
</evidence>
<dbReference type="InterPro" id="IPR053235">
    <property type="entry name" value="Ser_Thr_kinase"/>
</dbReference>
<evidence type="ECO:0000313" key="11">
    <source>
        <dbReference type="Proteomes" id="UP001153076"/>
    </source>
</evidence>
<evidence type="ECO:0000259" key="9">
    <source>
        <dbReference type="PROSITE" id="PS50011"/>
    </source>
</evidence>
<dbReference type="GO" id="GO:0005524">
    <property type="term" value="F:ATP binding"/>
    <property type="evidence" value="ECO:0007669"/>
    <property type="project" value="UniProtKB-KW"/>
</dbReference>
<evidence type="ECO:0000256" key="7">
    <source>
        <dbReference type="ARBA" id="ARBA00047899"/>
    </source>
</evidence>
<comment type="catalytic activity">
    <reaction evidence="7">
        <text>L-threonyl-[protein] + ATP = O-phospho-L-threonyl-[protein] + ADP + H(+)</text>
        <dbReference type="Rhea" id="RHEA:46608"/>
        <dbReference type="Rhea" id="RHEA-COMP:11060"/>
        <dbReference type="Rhea" id="RHEA-COMP:11605"/>
        <dbReference type="ChEBI" id="CHEBI:15378"/>
        <dbReference type="ChEBI" id="CHEBI:30013"/>
        <dbReference type="ChEBI" id="CHEBI:30616"/>
        <dbReference type="ChEBI" id="CHEBI:61977"/>
        <dbReference type="ChEBI" id="CHEBI:456216"/>
        <dbReference type="EC" id="2.7.11.1"/>
    </reaction>
</comment>
<evidence type="ECO:0000256" key="1">
    <source>
        <dbReference type="ARBA" id="ARBA00012513"/>
    </source>
</evidence>
<dbReference type="PANTHER" id="PTHR24361:SF433">
    <property type="entry name" value="PROTEIN KINASE DOMAIN-CONTAINING PROTEIN"/>
    <property type="match status" value="1"/>
</dbReference>
<dbReference type="PANTHER" id="PTHR24361">
    <property type="entry name" value="MITOGEN-ACTIVATED KINASE KINASE KINASE"/>
    <property type="match status" value="1"/>
</dbReference>
<dbReference type="PROSITE" id="PS50011">
    <property type="entry name" value="PROTEIN_KINASE_DOM"/>
    <property type="match status" value="1"/>
</dbReference>
<dbReference type="EC" id="2.7.11.1" evidence="1"/>
<name>A0A9Q1JV82_9CARY</name>
<reference evidence="10" key="1">
    <citation type="submission" date="2022-04" db="EMBL/GenBank/DDBJ databases">
        <title>Carnegiea gigantea Genome sequencing and assembly v2.</title>
        <authorList>
            <person name="Copetti D."/>
            <person name="Sanderson M.J."/>
            <person name="Burquez A."/>
            <person name="Wojciechowski M.F."/>
        </authorList>
    </citation>
    <scope>NUCLEOTIDE SEQUENCE</scope>
    <source>
        <strain evidence="10">SGP5-SGP5p</strain>
        <tissue evidence="10">Aerial part</tissue>
    </source>
</reference>
<evidence type="ECO:0000256" key="5">
    <source>
        <dbReference type="ARBA" id="ARBA00022777"/>
    </source>
</evidence>
<evidence type="ECO:0000256" key="4">
    <source>
        <dbReference type="ARBA" id="ARBA00022741"/>
    </source>
</evidence>
<dbReference type="Proteomes" id="UP001153076">
    <property type="component" value="Unassembled WGS sequence"/>
</dbReference>
<organism evidence="10 11">
    <name type="scientific">Carnegiea gigantea</name>
    <dbReference type="NCBI Taxonomy" id="171969"/>
    <lineage>
        <taxon>Eukaryota</taxon>
        <taxon>Viridiplantae</taxon>
        <taxon>Streptophyta</taxon>
        <taxon>Embryophyta</taxon>
        <taxon>Tracheophyta</taxon>
        <taxon>Spermatophyta</taxon>
        <taxon>Magnoliopsida</taxon>
        <taxon>eudicotyledons</taxon>
        <taxon>Gunneridae</taxon>
        <taxon>Pentapetalae</taxon>
        <taxon>Caryophyllales</taxon>
        <taxon>Cactineae</taxon>
        <taxon>Cactaceae</taxon>
        <taxon>Cactoideae</taxon>
        <taxon>Echinocereeae</taxon>
        <taxon>Carnegiea</taxon>
    </lineage>
</organism>
<comment type="catalytic activity">
    <reaction evidence="8">
        <text>L-seryl-[protein] + ATP = O-phospho-L-seryl-[protein] + ADP + H(+)</text>
        <dbReference type="Rhea" id="RHEA:17989"/>
        <dbReference type="Rhea" id="RHEA-COMP:9863"/>
        <dbReference type="Rhea" id="RHEA-COMP:11604"/>
        <dbReference type="ChEBI" id="CHEBI:15378"/>
        <dbReference type="ChEBI" id="CHEBI:29999"/>
        <dbReference type="ChEBI" id="CHEBI:30616"/>
        <dbReference type="ChEBI" id="CHEBI:83421"/>
        <dbReference type="ChEBI" id="CHEBI:456216"/>
        <dbReference type="EC" id="2.7.11.1"/>
    </reaction>
</comment>
<protein>
    <recommendedName>
        <fullName evidence="1">non-specific serine/threonine protein kinase</fullName>
        <ecNumber evidence="1">2.7.11.1</ecNumber>
    </recommendedName>
</protein>